<sequence length="162" mass="18388">MTFQTFITFYLLWVATVAIVEGAKKKKKNDIPLTNDELWKEYLQKYNICKKKLNLSYNLAHNNGGTITQKLKWNQLVYDNICIVGCVMTKLGVIKNNEIDLESMEKIIKIRGIAGGEDIIKNLQVCVEKVCDNALLGIALNEFLKLQDVSFEDVSPTVIKCV</sequence>
<dbReference type="Gene3D" id="1.10.238.20">
    <property type="entry name" value="Pheromone/general odorant binding protein domain"/>
    <property type="match status" value="1"/>
</dbReference>
<gene>
    <name evidence="2" type="ORF">TMSB3V08_LOCUS10625</name>
</gene>
<proteinExistence type="predicted"/>
<keyword evidence="1" id="KW-0732">Signal</keyword>
<protein>
    <submittedName>
        <fullName evidence="2">Uncharacterized protein</fullName>
    </submittedName>
</protein>
<dbReference type="InterPro" id="IPR036728">
    <property type="entry name" value="PBP_GOBP_sf"/>
</dbReference>
<dbReference type="GO" id="GO:0005549">
    <property type="term" value="F:odorant binding"/>
    <property type="evidence" value="ECO:0007669"/>
    <property type="project" value="InterPro"/>
</dbReference>
<accession>A0A7R9HSW2</accession>
<organism evidence="2">
    <name type="scientific">Timema monikensis</name>
    <dbReference type="NCBI Taxonomy" id="170555"/>
    <lineage>
        <taxon>Eukaryota</taxon>
        <taxon>Metazoa</taxon>
        <taxon>Ecdysozoa</taxon>
        <taxon>Arthropoda</taxon>
        <taxon>Hexapoda</taxon>
        <taxon>Insecta</taxon>
        <taxon>Pterygota</taxon>
        <taxon>Neoptera</taxon>
        <taxon>Polyneoptera</taxon>
        <taxon>Phasmatodea</taxon>
        <taxon>Timematodea</taxon>
        <taxon>Timematoidea</taxon>
        <taxon>Timematidae</taxon>
        <taxon>Timema</taxon>
    </lineage>
</organism>
<dbReference type="EMBL" id="OB796968">
    <property type="protein sequence ID" value="CAD7433961.1"/>
    <property type="molecule type" value="Genomic_DNA"/>
</dbReference>
<name>A0A7R9HSW2_9NEOP</name>
<dbReference type="AlphaFoldDB" id="A0A7R9HSW2"/>
<reference evidence="2" key="1">
    <citation type="submission" date="2020-11" db="EMBL/GenBank/DDBJ databases">
        <authorList>
            <person name="Tran Van P."/>
        </authorList>
    </citation>
    <scope>NUCLEOTIDE SEQUENCE</scope>
</reference>
<evidence type="ECO:0000313" key="2">
    <source>
        <dbReference type="EMBL" id="CAD7433961.1"/>
    </source>
</evidence>
<dbReference type="CDD" id="cd23992">
    <property type="entry name" value="PBP_GOBP"/>
    <property type="match status" value="1"/>
</dbReference>
<feature type="signal peptide" evidence="1">
    <location>
        <begin position="1"/>
        <end position="22"/>
    </location>
</feature>
<evidence type="ECO:0000256" key="1">
    <source>
        <dbReference type="SAM" id="SignalP"/>
    </source>
</evidence>
<feature type="chain" id="PRO_5030983743" evidence="1">
    <location>
        <begin position="23"/>
        <end position="162"/>
    </location>
</feature>
<dbReference type="SUPFAM" id="SSF47565">
    <property type="entry name" value="Insect pheromone/odorant-binding proteins"/>
    <property type="match status" value="1"/>
</dbReference>